<dbReference type="InterPro" id="IPR001559">
    <property type="entry name" value="Phosphotriesterase"/>
</dbReference>
<comment type="similarity">
    <text evidence="3">Belongs to the metallo-dependent hydrolases superfamily. Phosphotriesterase family.</text>
</comment>
<keyword evidence="5" id="KW-1185">Reference proteome</keyword>
<dbReference type="RefSeq" id="WP_284297836.1">
    <property type="nucleotide sequence ID" value="NZ_BSVA01000001.1"/>
</dbReference>
<accession>A0ABQ6JPL0</accession>
<dbReference type="PANTHER" id="PTHR10819">
    <property type="entry name" value="PHOSPHOTRIESTERASE-RELATED"/>
    <property type="match status" value="1"/>
</dbReference>
<evidence type="ECO:0000256" key="2">
    <source>
        <dbReference type="ARBA" id="ARBA00022801"/>
    </source>
</evidence>
<dbReference type="PROSITE" id="PS51347">
    <property type="entry name" value="PHOSPHOTRIESTERASE_2"/>
    <property type="match status" value="1"/>
</dbReference>
<keyword evidence="1" id="KW-0479">Metal-binding</keyword>
<name>A0ABQ6JPL0_9MICO</name>
<sequence>MWAERFTRELREGMPADDRDVDGPRAIGPDGAPVRAGVLKAGIDYWRITPAERTTLEAVAEAHRATGAPVMVHTERCSAVDEVLDLLDAEGVAAQRVAIAHADRTPDPGLHAAIAERGAYLGYDGAGRFKDWPDSALIDSCAAVVAAGRGDRILLGADVARASRYAAYGGIPGLAYLGERFVPRMAERIGADALNAVLVDNPAAWLSWR</sequence>
<reference evidence="5" key="1">
    <citation type="journal article" date="2019" name="Int. J. Syst. Evol. Microbiol.">
        <title>The Global Catalogue of Microorganisms (GCM) 10K type strain sequencing project: providing services to taxonomists for standard genome sequencing and annotation.</title>
        <authorList>
            <consortium name="The Broad Institute Genomics Platform"/>
            <consortium name="The Broad Institute Genome Sequencing Center for Infectious Disease"/>
            <person name="Wu L."/>
            <person name="Ma J."/>
        </authorList>
    </citation>
    <scope>NUCLEOTIDE SEQUENCE [LARGE SCALE GENOMIC DNA]</scope>
    <source>
        <strain evidence="5">NBRC 108755</strain>
    </source>
</reference>
<dbReference type="PANTHER" id="PTHR10819:SF3">
    <property type="entry name" value="PHOSPHOTRIESTERASE-RELATED PROTEIN"/>
    <property type="match status" value="1"/>
</dbReference>
<evidence type="ECO:0000313" key="5">
    <source>
        <dbReference type="Proteomes" id="UP001157069"/>
    </source>
</evidence>
<dbReference type="EMBL" id="BSVA01000001">
    <property type="protein sequence ID" value="GMA90206.1"/>
    <property type="molecule type" value="Genomic_DNA"/>
</dbReference>
<dbReference type="Gene3D" id="3.20.20.140">
    <property type="entry name" value="Metal-dependent hydrolases"/>
    <property type="match status" value="1"/>
</dbReference>
<keyword evidence="2" id="KW-0378">Hydrolase</keyword>
<evidence type="ECO:0008006" key="6">
    <source>
        <dbReference type="Google" id="ProtNLM"/>
    </source>
</evidence>
<dbReference type="InterPro" id="IPR032466">
    <property type="entry name" value="Metal_Hydrolase"/>
</dbReference>
<dbReference type="Proteomes" id="UP001157069">
    <property type="component" value="Unassembled WGS sequence"/>
</dbReference>
<protein>
    <recommendedName>
        <fullName evidence="6">Aryldialkylphosphatase</fullName>
    </recommendedName>
</protein>
<comment type="caution">
    <text evidence="4">The sequence shown here is derived from an EMBL/GenBank/DDBJ whole genome shotgun (WGS) entry which is preliminary data.</text>
</comment>
<dbReference type="SUPFAM" id="SSF51556">
    <property type="entry name" value="Metallo-dependent hydrolases"/>
    <property type="match status" value="1"/>
</dbReference>
<proteinExistence type="inferred from homology"/>
<organism evidence="4 5">
    <name type="scientific">Homoserinibacter gongjuensis</name>
    <dbReference type="NCBI Taxonomy" id="1162968"/>
    <lineage>
        <taxon>Bacteria</taxon>
        <taxon>Bacillati</taxon>
        <taxon>Actinomycetota</taxon>
        <taxon>Actinomycetes</taxon>
        <taxon>Micrococcales</taxon>
        <taxon>Microbacteriaceae</taxon>
        <taxon>Homoserinibacter</taxon>
    </lineage>
</organism>
<evidence type="ECO:0000313" key="4">
    <source>
        <dbReference type="EMBL" id="GMA90206.1"/>
    </source>
</evidence>
<dbReference type="Pfam" id="PF02126">
    <property type="entry name" value="PTE"/>
    <property type="match status" value="1"/>
</dbReference>
<gene>
    <name evidence="4" type="ORF">GCM10025869_07350</name>
</gene>
<evidence type="ECO:0000256" key="3">
    <source>
        <dbReference type="PROSITE-ProRule" id="PRU00679"/>
    </source>
</evidence>
<evidence type="ECO:0000256" key="1">
    <source>
        <dbReference type="ARBA" id="ARBA00022723"/>
    </source>
</evidence>
<feature type="modified residue" description="N6-carboxylysine" evidence="3">
    <location>
        <position position="40"/>
    </location>
</feature>